<dbReference type="NCBIfam" id="NF001033">
    <property type="entry name" value="PRK00114.1"/>
    <property type="match status" value="1"/>
</dbReference>
<proteinExistence type="inferred from homology"/>
<dbReference type="PIRSF" id="PIRSF005261">
    <property type="entry name" value="Heat_shock_Hsp33"/>
    <property type="match status" value="1"/>
</dbReference>
<dbReference type="GO" id="GO:0051082">
    <property type="term" value="F:unfolded protein binding"/>
    <property type="evidence" value="ECO:0007669"/>
    <property type="project" value="UniProtKB-UniRule"/>
</dbReference>
<dbReference type="GO" id="GO:0044183">
    <property type="term" value="F:protein folding chaperone"/>
    <property type="evidence" value="ECO:0007669"/>
    <property type="project" value="TreeGrafter"/>
</dbReference>
<dbReference type="Proteomes" id="UP000295773">
    <property type="component" value="Unassembled WGS sequence"/>
</dbReference>
<keyword evidence="8" id="KW-1185">Reference proteome</keyword>
<dbReference type="GO" id="GO:0042026">
    <property type="term" value="P:protein refolding"/>
    <property type="evidence" value="ECO:0007669"/>
    <property type="project" value="TreeGrafter"/>
</dbReference>
<evidence type="ECO:0000313" key="8">
    <source>
        <dbReference type="Proteomes" id="UP000295773"/>
    </source>
</evidence>
<gene>
    <name evidence="6" type="primary">hslO</name>
    <name evidence="7" type="ORF">EDD61_11732</name>
</gene>
<keyword evidence="2 6" id="KW-0862">Zinc</keyword>
<name>A0A4V2VJX2_9FIRM</name>
<sequence length="295" mass="32769">MKDYLIKALACNEHVRIYICSSTALVEEARKRFDLWPTSAAALGRTLSVGSMMGSMLKSDKEQLTIRINGGGPIGTILVDAYSDGHVRGFVSDPHIMLQYNDTGKLAVGTAVGKEGYLEVIKDLNMKENWSGTVALQSGEIGDDFAYYFTASEQTPSAVSVGVLVNPDNAIQAAGGMIIQMMPDAEEEDIVKVENIIAHMEPISKLINEGESLEDILTSLFDDATILSSQEIAFRCHCDRATMKRVLVTLSKEERKKLIEEDHGCEITCNFCNEKYYFNEQELRDLEGFIERYAR</sequence>
<dbReference type="GeneID" id="73794298"/>
<dbReference type="AlphaFoldDB" id="A0A4V2VJX2"/>
<reference evidence="7 8" key="1">
    <citation type="submission" date="2019-03" db="EMBL/GenBank/DDBJ databases">
        <title>Genomic Encyclopedia of Type Strains, Phase IV (KMG-IV): sequencing the most valuable type-strain genomes for metagenomic binning, comparative biology and taxonomic classification.</title>
        <authorList>
            <person name="Goeker M."/>
        </authorList>
    </citation>
    <scope>NUCLEOTIDE SEQUENCE [LARGE SCALE GENOMIC DNA]</scope>
    <source>
        <strain evidence="7 8">DSM 29481</strain>
    </source>
</reference>
<comment type="PTM">
    <text evidence="6">Under oxidizing conditions two disulfide bonds are formed involving the reactive cysteines. Under reducing conditions zinc is bound to the reactive cysteines and the protein is inactive.</text>
</comment>
<comment type="caution">
    <text evidence="7">The sequence shown here is derived from an EMBL/GenBank/DDBJ whole genome shotgun (WGS) entry which is preliminary data.</text>
</comment>
<evidence type="ECO:0000256" key="4">
    <source>
        <dbReference type="ARBA" id="ARBA00023186"/>
    </source>
</evidence>
<evidence type="ECO:0000256" key="3">
    <source>
        <dbReference type="ARBA" id="ARBA00023157"/>
    </source>
</evidence>
<feature type="disulfide bond" description="Redox-active" evidence="6">
    <location>
        <begin position="269"/>
        <end position="272"/>
    </location>
</feature>
<comment type="function">
    <text evidence="6">Redox regulated molecular chaperone. Protects both thermally unfolding and oxidatively damaged proteins from irreversible aggregation. Plays an important role in the bacterial defense system toward oxidative stress.</text>
</comment>
<comment type="subcellular location">
    <subcellularLocation>
        <location evidence="6">Cytoplasm</location>
    </subcellularLocation>
</comment>
<keyword evidence="4 6" id="KW-0143">Chaperone</keyword>
<evidence type="ECO:0000256" key="1">
    <source>
        <dbReference type="ARBA" id="ARBA00022490"/>
    </source>
</evidence>
<feature type="disulfide bond" description="Redox-active" evidence="6">
    <location>
        <begin position="236"/>
        <end position="238"/>
    </location>
</feature>
<dbReference type="PANTHER" id="PTHR30111">
    <property type="entry name" value="33 KDA CHAPERONIN"/>
    <property type="match status" value="1"/>
</dbReference>
<evidence type="ECO:0000256" key="5">
    <source>
        <dbReference type="ARBA" id="ARBA00023284"/>
    </source>
</evidence>
<dbReference type="InterPro" id="IPR000397">
    <property type="entry name" value="Heat_shock_Hsp33"/>
</dbReference>
<organism evidence="7 8">
    <name type="scientific">Longicatena caecimuris</name>
    <dbReference type="NCBI Taxonomy" id="1796635"/>
    <lineage>
        <taxon>Bacteria</taxon>
        <taxon>Bacillati</taxon>
        <taxon>Bacillota</taxon>
        <taxon>Erysipelotrichia</taxon>
        <taxon>Erysipelotrichales</taxon>
        <taxon>Erysipelotrichaceae</taxon>
        <taxon>Longicatena</taxon>
    </lineage>
</organism>
<dbReference type="HAMAP" id="MF_00117">
    <property type="entry name" value="HslO"/>
    <property type="match status" value="1"/>
</dbReference>
<evidence type="ECO:0000256" key="2">
    <source>
        <dbReference type="ARBA" id="ARBA00022833"/>
    </source>
</evidence>
<keyword evidence="5 6" id="KW-0676">Redox-active center</keyword>
<dbReference type="CDD" id="cd00498">
    <property type="entry name" value="Hsp33"/>
    <property type="match status" value="1"/>
</dbReference>
<dbReference type="PANTHER" id="PTHR30111:SF1">
    <property type="entry name" value="33 KDA CHAPERONIN"/>
    <property type="match status" value="1"/>
</dbReference>
<dbReference type="SUPFAM" id="SSF64397">
    <property type="entry name" value="Hsp33 domain"/>
    <property type="match status" value="1"/>
</dbReference>
<dbReference type="Pfam" id="PF01430">
    <property type="entry name" value="HSP33"/>
    <property type="match status" value="1"/>
</dbReference>
<dbReference type="EMBL" id="SMBP01000017">
    <property type="protein sequence ID" value="TCU57645.1"/>
    <property type="molecule type" value="Genomic_DNA"/>
</dbReference>
<accession>A0A4V2VJX2</accession>
<comment type="similarity">
    <text evidence="6">Belongs to the HSP33 family.</text>
</comment>
<dbReference type="Gene3D" id="3.90.1280.10">
    <property type="entry name" value="HSP33 redox switch-like"/>
    <property type="match status" value="1"/>
</dbReference>
<evidence type="ECO:0000256" key="6">
    <source>
        <dbReference type="HAMAP-Rule" id="MF_00117"/>
    </source>
</evidence>
<dbReference type="InterPro" id="IPR016153">
    <property type="entry name" value="Heat_shock_Hsp33_N"/>
</dbReference>
<keyword evidence="1 6" id="KW-0963">Cytoplasm</keyword>
<dbReference type="RefSeq" id="WP_008690998.1">
    <property type="nucleotide sequence ID" value="NZ_AP024510.1"/>
</dbReference>
<dbReference type="InterPro" id="IPR016154">
    <property type="entry name" value="Heat_shock_Hsp33_C"/>
</dbReference>
<keyword evidence="3 6" id="KW-1015">Disulfide bond</keyword>
<dbReference type="GO" id="GO:0005737">
    <property type="term" value="C:cytoplasm"/>
    <property type="evidence" value="ECO:0007669"/>
    <property type="project" value="UniProtKB-SubCell"/>
</dbReference>
<protein>
    <recommendedName>
        <fullName evidence="6">33 kDa chaperonin</fullName>
    </recommendedName>
    <alternativeName>
        <fullName evidence="6">Heat shock protein 33 homolog</fullName>
        <shortName evidence="6">HSP33</shortName>
    </alternativeName>
</protein>
<evidence type="ECO:0000313" key="7">
    <source>
        <dbReference type="EMBL" id="TCU57645.1"/>
    </source>
</evidence>
<dbReference type="SUPFAM" id="SSF118352">
    <property type="entry name" value="HSP33 redox switch-like"/>
    <property type="match status" value="1"/>
</dbReference>
<dbReference type="Gene3D" id="3.55.30.10">
    <property type="entry name" value="Hsp33 domain"/>
    <property type="match status" value="1"/>
</dbReference>